<comment type="caution">
    <text evidence="1">The sequence shown here is derived from an EMBL/GenBank/DDBJ whole genome shotgun (WGS) entry which is preliminary data.</text>
</comment>
<dbReference type="AlphaFoldDB" id="A0A4V2X8G7"/>
<proteinExistence type="predicted"/>
<dbReference type="RefSeq" id="WP_132121826.1">
    <property type="nucleotide sequence ID" value="NZ_SMJU01000019.1"/>
</dbReference>
<accession>A0A4V2X8G7</accession>
<organism evidence="1 2">
    <name type="scientific">Arundinibacter roseus</name>
    <dbReference type="NCBI Taxonomy" id="2070510"/>
    <lineage>
        <taxon>Bacteria</taxon>
        <taxon>Pseudomonadati</taxon>
        <taxon>Bacteroidota</taxon>
        <taxon>Cytophagia</taxon>
        <taxon>Cytophagales</taxon>
        <taxon>Spirosomataceae</taxon>
        <taxon>Arundinibacter</taxon>
    </lineage>
</organism>
<reference evidence="1 2" key="1">
    <citation type="submission" date="2019-02" db="EMBL/GenBank/DDBJ databases">
        <title>Arundinibacter roseus gen. nov., sp. nov., a new member of the family Cytophagaceae.</title>
        <authorList>
            <person name="Szuroczki S."/>
            <person name="Khayer B."/>
            <person name="Sproer C."/>
            <person name="Toumi M."/>
            <person name="Szabo A."/>
            <person name="Felfoldi T."/>
            <person name="Schumann P."/>
            <person name="Toth E."/>
        </authorList>
    </citation>
    <scope>NUCLEOTIDE SEQUENCE [LARGE SCALE GENOMIC DNA]</scope>
    <source>
        <strain evidence="1 2">DMA-k-7a</strain>
    </source>
</reference>
<protein>
    <submittedName>
        <fullName evidence="1">Uncharacterized protein</fullName>
    </submittedName>
</protein>
<evidence type="ECO:0000313" key="2">
    <source>
        <dbReference type="Proteomes" id="UP000295706"/>
    </source>
</evidence>
<keyword evidence="2" id="KW-1185">Reference proteome</keyword>
<dbReference type="EMBL" id="SMJU01000019">
    <property type="protein sequence ID" value="TDB59835.1"/>
    <property type="molecule type" value="Genomic_DNA"/>
</dbReference>
<gene>
    <name evidence="1" type="ORF">EZE20_22035</name>
</gene>
<dbReference type="Proteomes" id="UP000295706">
    <property type="component" value="Unassembled WGS sequence"/>
</dbReference>
<name>A0A4V2X8G7_9BACT</name>
<evidence type="ECO:0000313" key="1">
    <source>
        <dbReference type="EMBL" id="TDB59835.1"/>
    </source>
</evidence>
<sequence length="75" mass="8572">MSELEVSLLFTLLKINPMKDLPWLKEKIGRLSKSGLGTCAYFQSSTKEKESFGYMLLYLPPLSQPFEHVMENADT</sequence>